<keyword evidence="2" id="KW-1185">Reference proteome</keyword>
<gene>
    <name evidence="1" type="ORF">P174DRAFT_379584</name>
</gene>
<organism evidence="1 2">
    <name type="scientific">Aspergillus novofumigatus (strain IBT 16806)</name>
    <dbReference type="NCBI Taxonomy" id="1392255"/>
    <lineage>
        <taxon>Eukaryota</taxon>
        <taxon>Fungi</taxon>
        <taxon>Dikarya</taxon>
        <taxon>Ascomycota</taxon>
        <taxon>Pezizomycotina</taxon>
        <taxon>Eurotiomycetes</taxon>
        <taxon>Eurotiomycetidae</taxon>
        <taxon>Eurotiales</taxon>
        <taxon>Aspergillaceae</taxon>
        <taxon>Aspergillus</taxon>
        <taxon>Aspergillus subgen. Fumigati</taxon>
    </lineage>
</organism>
<dbReference type="OrthoDB" id="4192220at2759"/>
<sequence length="118" mass="13250">MSRPIDAFPEEILIQILTSLKLTSNLQFPRRILTCMLLHLPQTCINLEITICGPEEQTNCSSDDFCKTLSILPRLRHLRLQVARVCPEFLGEAALGKYGTGDSVCIQVFKPCYAPNLN</sequence>
<dbReference type="RefSeq" id="XP_024677559.1">
    <property type="nucleotide sequence ID" value="XM_024822925.1"/>
</dbReference>
<evidence type="ECO:0000313" key="2">
    <source>
        <dbReference type="Proteomes" id="UP000234474"/>
    </source>
</evidence>
<dbReference type="EMBL" id="MSZS01000011">
    <property type="protein sequence ID" value="PKX88964.1"/>
    <property type="molecule type" value="Genomic_DNA"/>
</dbReference>
<accession>A0A2I1BUE0</accession>
<dbReference type="VEuPathDB" id="FungiDB:P174DRAFT_379584"/>
<dbReference type="AlphaFoldDB" id="A0A2I1BUE0"/>
<comment type="caution">
    <text evidence="1">The sequence shown here is derived from an EMBL/GenBank/DDBJ whole genome shotgun (WGS) entry which is preliminary data.</text>
</comment>
<evidence type="ECO:0000313" key="1">
    <source>
        <dbReference type="EMBL" id="PKX88964.1"/>
    </source>
</evidence>
<name>A0A2I1BUE0_ASPN1</name>
<proteinExistence type="predicted"/>
<dbReference type="Proteomes" id="UP000234474">
    <property type="component" value="Unassembled WGS sequence"/>
</dbReference>
<protein>
    <submittedName>
        <fullName evidence="1">Uncharacterized protein</fullName>
    </submittedName>
</protein>
<dbReference type="GeneID" id="36530251"/>
<reference evidence="2" key="1">
    <citation type="journal article" date="2018" name="Proc. Natl. Acad. Sci. U.S.A.">
        <title>Linking secondary metabolites to gene clusters through genome sequencing of six diverse Aspergillus species.</title>
        <authorList>
            <person name="Kaerboelling I."/>
            <person name="Vesth T.C."/>
            <person name="Frisvad J.C."/>
            <person name="Nybo J.L."/>
            <person name="Theobald S."/>
            <person name="Kuo A."/>
            <person name="Bowyer P."/>
            <person name="Matsuda Y."/>
            <person name="Mondo S."/>
            <person name="Lyhne E.K."/>
            <person name="Kogle M.E."/>
            <person name="Clum A."/>
            <person name="Lipzen A."/>
            <person name="Salamov A."/>
            <person name="Ngan C.Y."/>
            <person name="Daum C."/>
            <person name="Chiniquy J."/>
            <person name="Barry K."/>
            <person name="LaButti K."/>
            <person name="Haridas S."/>
            <person name="Simmons B.A."/>
            <person name="Magnuson J.K."/>
            <person name="Mortensen U.H."/>
            <person name="Larsen T.O."/>
            <person name="Grigoriev I.V."/>
            <person name="Baker S.E."/>
            <person name="Andersen M.R."/>
        </authorList>
    </citation>
    <scope>NUCLEOTIDE SEQUENCE [LARGE SCALE GENOMIC DNA]</scope>
    <source>
        <strain evidence="2">IBT 16806</strain>
    </source>
</reference>
<dbReference type="STRING" id="1392255.A0A2I1BUE0"/>